<sequence length="99" mass="11117">MDSPFEVHLTRNAEKDLLGLRDLTERATNEILALKQNPHKGHPLKGSLRGARALDFSLKGVAYRAAHVVLESERVCLVFMVGPHEGSYEKAERRVKALR</sequence>
<organism evidence="3 5">
    <name type="scientific">Candidatus Hakubella thermalkaliphila</name>
    <dbReference type="NCBI Taxonomy" id="2754717"/>
    <lineage>
        <taxon>Bacteria</taxon>
        <taxon>Bacillati</taxon>
        <taxon>Actinomycetota</taxon>
        <taxon>Actinomycetota incertae sedis</taxon>
        <taxon>Candidatus Hakubellales</taxon>
        <taxon>Candidatus Hakubellaceae</taxon>
        <taxon>Candidatus Hakubella</taxon>
    </lineage>
</organism>
<dbReference type="InterPro" id="IPR031552">
    <property type="entry name" value="ParE-like_toxin"/>
</dbReference>
<keyword evidence="6" id="KW-1185">Reference proteome</keyword>
<dbReference type="Pfam" id="PF15781">
    <property type="entry name" value="ParE-like_toxin"/>
    <property type="match status" value="1"/>
</dbReference>
<evidence type="ECO:0000313" key="3">
    <source>
        <dbReference type="EMBL" id="GFP34922.1"/>
    </source>
</evidence>
<evidence type="ECO:0000313" key="4">
    <source>
        <dbReference type="Proteomes" id="UP000543224"/>
    </source>
</evidence>
<dbReference type="SUPFAM" id="SSF143011">
    <property type="entry name" value="RelE-like"/>
    <property type="match status" value="1"/>
</dbReference>
<dbReference type="EMBL" id="BLRX01000012">
    <property type="protein sequence ID" value="GFP24758.1"/>
    <property type="molecule type" value="Genomic_DNA"/>
</dbReference>
<evidence type="ECO:0000313" key="5">
    <source>
        <dbReference type="Proteomes" id="UP000576480"/>
    </source>
</evidence>
<accession>A0A6V8PQJ8</accession>
<dbReference type="Gene3D" id="3.30.2310.20">
    <property type="entry name" value="RelE-like"/>
    <property type="match status" value="1"/>
</dbReference>
<evidence type="ECO:0000313" key="2">
    <source>
        <dbReference type="EMBL" id="GFP27542.1"/>
    </source>
</evidence>
<evidence type="ECO:0000313" key="6">
    <source>
        <dbReference type="Proteomes" id="UP000591948"/>
    </source>
</evidence>
<comment type="caution">
    <text evidence="3">The sequence shown here is derived from an EMBL/GenBank/DDBJ whole genome shotgun (WGS) entry which is preliminary data.</text>
</comment>
<dbReference type="EMBL" id="BLRY01000042">
    <property type="protein sequence ID" value="GFP27542.1"/>
    <property type="molecule type" value="Genomic_DNA"/>
</dbReference>
<dbReference type="Proteomes" id="UP000543224">
    <property type="component" value="Unassembled WGS sequence"/>
</dbReference>
<proteinExistence type="predicted"/>
<gene>
    <name evidence="1" type="ORF">HKBW3S25_00195</name>
    <name evidence="2" type="ORF">HKBW3S33_00954</name>
    <name evidence="3" type="ORF">HKBW3S43_00714</name>
</gene>
<dbReference type="Proteomes" id="UP000591948">
    <property type="component" value="Unassembled WGS sequence"/>
</dbReference>
<dbReference type="EMBL" id="BLSB01000033">
    <property type="protein sequence ID" value="GFP34922.1"/>
    <property type="molecule type" value="Genomic_DNA"/>
</dbReference>
<dbReference type="Proteomes" id="UP000576480">
    <property type="component" value="Unassembled WGS sequence"/>
</dbReference>
<reference evidence="4 5" key="1">
    <citation type="journal article" date="2020" name="Front. Microbiol.">
        <title>Single-cell genomics of novel Actinobacteria with the Wood-Ljungdahl pathway discovered in a serpentinizing system.</title>
        <authorList>
            <person name="Merino N."/>
            <person name="Kawai M."/>
            <person name="Boyd E.S."/>
            <person name="Colman D.R."/>
            <person name="McGlynn S.E."/>
            <person name="Nealson K.H."/>
            <person name="Kurokawa K."/>
            <person name="Hongoh Y."/>
        </authorList>
    </citation>
    <scope>NUCLEOTIDE SEQUENCE [LARGE SCALE GENOMIC DNA]</scope>
    <source>
        <strain evidence="1 4">S25</strain>
        <strain evidence="2 6">S33</strain>
        <strain evidence="3 5">S43</strain>
    </source>
</reference>
<protein>
    <submittedName>
        <fullName evidence="3">mRNA interferase RelE/StbE</fullName>
    </submittedName>
</protein>
<evidence type="ECO:0000313" key="1">
    <source>
        <dbReference type="EMBL" id="GFP24758.1"/>
    </source>
</evidence>
<name>A0A6V8PQJ8_9ACTN</name>
<dbReference type="RefSeq" id="WP_176229607.1">
    <property type="nucleotide sequence ID" value="NZ_BLRY01000042.1"/>
</dbReference>
<dbReference type="AlphaFoldDB" id="A0A6V8PQJ8"/>
<dbReference type="InterPro" id="IPR035093">
    <property type="entry name" value="RelE/ParE_toxin_dom_sf"/>
</dbReference>